<protein>
    <submittedName>
        <fullName evidence="4">Glu/Leu/Phe/Val dehydrogenase</fullName>
    </submittedName>
</protein>
<sequence>MSELSMGNKEAFLKNLRRECGDILESQFRIDINTKDKILEEYFSKGYLPRWYFYSNTADTIAHHIYMLTHFLNANSDMLSQSGIDSNSKTYFINVGRDYPGRLARVIEQNLTMEIVSMDSESTASGLRIVTIDKRGETYVVLSDEEKKNADVLREHVIEYGRENKLKYASEFLETLSYKYLREELSVQRYPDRIFRHLHLYEKSSLTKGIVVESAILNDILRLSVACRNPDKNFIFEALKYYKKNRINLERSYYDLFEHDEKQVGILSIYIKAPSVDYKELEVIMKKDLAPFANVPFLSRKDSVEHRIETLIRKLSSPLTEDALDLCLKELKEMCQENLKPGKELGNFYLNSVTDFLEAARLVGLADNPQALKILLGFERFDEFFVACPKDGKIMNVPGYRIKHSSIRGASKGGLRIDPIVNFCEVAALSFMMTWKSARSRILFGGAKGGLMLNPREYDPRSMDFFDSLSNFGRSLFLVTGPARDVPAGDVGCGADEIGRMFEGFKSALRDLALMVYGVRHNVTMIGDQIISLTEARILLKEAFNIDYTDSRILKELGANQDYLELVVAAQITGKPKMGIAARTGATGRGLCYAALTAVANLYLEGRWEPSEALSRKEITALESMTRIDVAAILAKGGLNIISDDEWALLQDVIFPKLLKGKKMVVQGSGKVGSSIISEMAAYGVNLIAVSDAGGAILGDSLDPADVIAAVENSRGLEDRSIRASVIHCEKNVSKKIKGAREGSAILELECDLLFPAALENALSEENAPRIKAVIEVCGSNGTNSSKAEKILFEKGVLVVYDFLANSAGVTASYFEWLRNLYQRSRFEAENIYEREFDDSVMDSYIMPEFRERIKLVLAQEESNVVTSQWNTILRDIMISAVNEDYHFAREQKVSLKEAGFINTQFRVLAAAVSSMDADRALEFRNSLSEKSQQMLKEFLMHPEVNIFRTVSH</sequence>
<dbReference type="Gene3D" id="3.40.50.10860">
    <property type="entry name" value="Leucine Dehydrogenase, chain A, domain 1"/>
    <property type="match status" value="1"/>
</dbReference>
<feature type="domain" description="Glutamate/phenylalanine/leucine/valine/L-tryptophan dehydrogenase C-terminal" evidence="3">
    <location>
        <begin position="652"/>
        <end position="916"/>
    </location>
</feature>
<reference evidence="4 5" key="1">
    <citation type="submission" date="2019-02" db="EMBL/GenBank/DDBJ databases">
        <title>Complete Genome Sequence and Methylome Analysis of free living Spirochaetas.</title>
        <authorList>
            <person name="Fomenkov A."/>
            <person name="Dubinina G."/>
            <person name="Leshcheva N."/>
            <person name="Mikheeva N."/>
            <person name="Grabovich M."/>
            <person name="Vincze T."/>
            <person name="Roberts R.J."/>
        </authorList>
    </citation>
    <scope>NUCLEOTIDE SEQUENCE [LARGE SCALE GENOMIC DNA]</scope>
    <source>
        <strain evidence="4 5">K2</strain>
    </source>
</reference>
<dbReference type="InterPro" id="IPR046346">
    <property type="entry name" value="Aminoacid_DH-like_N_sf"/>
</dbReference>
<comment type="similarity">
    <text evidence="1">Belongs to the Glu/Leu/Phe/Val dehydrogenases family.</text>
</comment>
<dbReference type="Gene3D" id="3.40.50.720">
    <property type="entry name" value="NAD(P)-binding Rossmann-like Domain"/>
    <property type="match status" value="1"/>
</dbReference>
<proteinExistence type="inferred from homology"/>
<dbReference type="EMBL" id="CP036150">
    <property type="protein sequence ID" value="QEN09520.1"/>
    <property type="molecule type" value="Genomic_DNA"/>
</dbReference>
<dbReference type="Pfam" id="PF02812">
    <property type="entry name" value="ELFV_dehydrog_N"/>
    <property type="match status" value="1"/>
</dbReference>
<gene>
    <name evidence="4" type="ORF">EXM22_16590</name>
</gene>
<dbReference type="GO" id="GO:0004352">
    <property type="term" value="F:glutamate dehydrogenase (NAD+) activity"/>
    <property type="evidence" value="ECO:0007669"/>
    <property type="project" value="TreeGrafter"/>
</dbReference>
<dbReference type="InterPro" id="IPR033524">
    <property type="entry name" value="Glu/Leu/Phe/Val_DH_AS"/>
</dbReference>
<dbReference type="InterPro" id="IPR036291">
    <property type="entry name" value="NAD(P)-bd_dom_sf"/>
</dbReference>
<evidence type="ECO:0000259" key="3">
    <source>
        <dbReference type="SMART" id="SM00839"/>
    </source>
</evidence>
<dbReference type="SUPFAM" id="SSF51735">
    <property type="entry name" value="NAD(P)-binding Rossmann-fold domains"/>
    <property type="match status" value="1"/>
</dbReference>
<accession>A0A5C1QRB9</accession>
<evidence type="ECO:0000313" key="4">
    <source>
        <dbReference type="EMBL" id="QEN09520.1"/>
    </source>
</evidence>
<dbReference type="GO" id="GO:0006538">
    <property type="term" value="P:L-glutamate catabolic process"/>
    <property type="evidence" value="ECO:0007669"/>
    <property type="project" value="TreeGrafter"/>
</dbReference>
<organism evidence="4 5">
    <name type="scientific">Oceanispirochaeta crateris</name>
    <dbReference type="NCBI Taxonomy" id="2518645"/>
    <lineage>
        <taxon>Bacteria</taxon>
        <taxon>Pseudomonadati</taxon>
        <taxon>Spirochaetota</taxon>
        <taxon>Spirochaetia</taxon>
        <taxon>Spirochaetales</taxon>
        <taxon>Spirochaetaceae</taxon>
        <taxon>Oceanispirochaeta</taxon>
    </lineage>
</organism>
<dbReference type="KEGG" id="ock:EXM22_16590"/>
<dbReference type="Proteomes" id="UP000324209">
    <property type="component" value="Chromosome"/>
</dbReference>
<name>A0A5C1QRB9_9SPIO</name>
<dbReference type="PROSITE" id="PS00074">
    <property type="entry name" value="GLFV_DEHYDROGENASE"/>
    <property type="match status" value="1"/>
</dbReference>
<dbReference type="PANTHER" id="PTHR11606">
    <property type="entry name" value="GLUTAMATE DEHYDROGENASE"/>
    <property type="match status" value="1"/>
</dbReference>
<dbReference type="SMART" id="SM00839">
    <property type="entry name" value="ELFV_dehydrog"/>
    <property type="match status" value="1"/>
</dbReference>
<evidence type="ECO:0000256" key="1">
    <source>
        <dbReference type="ARBA" id="ARBA00006382"/>
    </source>
</evidence>
<dbReference type="RefSeq" id="WP_149487594.1">
    <property type="nucleotide sequence ID" value="NZ_CP036150.1"/>
</dbReference>
<dbReference type="PANTHER" id="PTHR11606:SF13">
    <property type="entry name" value="GLUTAMATE DEHYDROGENASE 1, MITOCHONDRIAL"/>
    <property type="match status" value="1"/>
</dbReference>
<evidence type="ECO:0000256" key="2">
    <source>
        <dbReference type="ARBA" id="ARBA00023002"/>
    </source>
</evidence>
<dbReference type="SUPFAM" id="SSF53223">
    <property type="entry name" value="Aminoacid dehydrogenase-like, N-terminal domain"/>
    <property type="match status" value="1"/>
</dbReference>
<dbReference type="Pfam" id="PF00208">
    <property type="entry name" value="ELFV_dehydrog"/>
    <property type="match status" value="1"/>
</dbReference>
<dbReference type="AlphaFoldDB" id="A0A5C1QRB9"/>
<dbReference type="OrthoDB" id="9803297at2"/>
<dbReference type="InterPro" id="IPR006096">
    <property type="entry name" value="Glu/Leu/Phe/Val/Trp_DH_C"/>
</dbReference>
<keyword evidence="5" id="KW-1185">Reference proteome</keyword>
<evidence type="ECO:0000313" key="5">
    <source>
        <dbReference type="Proteomes" id="UP000324209"/>
    </source>
</evidence>
<dbReference type="InterPro" id="IPR006097">
    <property type="entry name" value="Glu/Leu/Phe/Val/Trp_DH_dimer"/>
</dbReference>
<keyword evidence="2" id="KW-0560">Oxidoreductase</keyword>